<protein>
    <recommendedName>
        <fullName evidence="4">PWI domain-containing protein</fullName>
    </recommendedName>
</protein>
<organism evidence="2 3">
    <name type="scientific">Monoraphidium neglectum</name>
    <dbReference type="NCBI Taxonomy" id="145388"/>
    <lineage>
        <taxon>Eukaryota</taxon>
        <taxon>Viridiplantae</taxon>
        <taxon>Chlorophyta</taxon>
        <taxon>core chlorophytes</taxon>
        <taxon>Chlorophyceae</taxon>
        <taxon>CS clade</taxon>
        <taxon>Sphaeropleales</taxon>
        <taxon>Selenastraceae</taxon>
        <taxon>Monoraphidium</taxon>
    </lineage>
</organism>
<reference evidence="2 3" key="1">
    <citation type="journal article" date="2013" name="BMC Genomics">
        <title>Reconstruction of the lipid metabolism for the microalga Monoraphidium neglectum from its genome sequence reveals characteristics suitable for biofuel production.</title>
        <authorList>
            <person name="Bogen C."/>
            <person name="Al-Dilaimi A."/>
            <person name="Albersmeier A."/>
            <person name="Wichmann J."/>
            <person name="Grundmann M."/>
            <person name="Rupp O."/>
            <person name="Lauersen K.J."/>
            <person name="Blifernez-Klassen O."/>
            <person name="Kalinowski J."/>
            <person name="Goesmann A."/>
            <person name="Mussgnug J.H."/>
            <person name="Kruse O."/>
        </authorList>
    </citation>
    <scope>NUCLEOTIDE SEQUENCE [LARGE SCALE GENOMIC DNA]</scope>
    <source>
        <strain evidence="2 3">SAG 48.87</strain>
    </source>
</reference>
<gene>
    <name evidence="2" type="ORF">MNEG_6719</name>
</gene>
<dbReference type="EMBL" id="KK101340">
    <property type="protein sequence ID" value="KIZ01241.1"/>
    <property type="molecule type" value="Genomic_DNA"/>
</dbReference>
<dbReference type="KEGG" id="mng:MNEG_6719"/>
<feature type="compositionally biased region" description="Acidic residues" evidence="1">
    <location>
        <begin position="108"/>
        <end position="124"/>
    </location>
</feature>
<feature type="compositionally biased region" description="Basic and acidic residues" evidence="1">
    <location>
        <begin position="140"/>
        <end position="149"/>
    </location>
</feature>
<dbReference type="OrthoDB" id="552094at2759"/>
<sequence>MKLIKDSRGCQLLQEDIQSKLMELLGSPEEEAGEEEDALARFLVLLLSKGTDRATIEQEVMDVMPEEMGPSFVAWLYETLKHQPDRYYSPEDEAAAGEEAHGRVAGGQDEEELVDFGGDDDDADVQGAAVGDEQDDEDDHQQQQHEPTEQRQQQQQQQQRQQQQRRRHGEERLTDDADGSSGRKRKAM</sequence>
<evidence type="ECO:0008006" key="4">
    <source>
        <dbReference type="Google" id="ProtNLM"/>
    </source>
</evidence>
<dbReference type="Proteomes" id="UP000054498">
    <property type="component" value="Unassembled WGS sequence"/>
</dbReference>
<dbReference type="AlphaFoldDB" id="A0A0D2N5L5"/>
<dbReference type="GeneID" id="25739595"/>
<evidence type="ECO:0000256" key="1">
    <source>
        <dbReference type="SAM" id="MobiDB-lite"/>
    </source>
</evidence>
<proteinExistence type="predicted"/>
<keyword evidence="3" id="KW-1185">Reference proteome</keyword>
<evidence type="ECO:0000313" key="2">
    <source>
        <dbReference type="EMBL" id="KIZ01241.1"/>
    </source>
</evidence>
<dbReference type="RefSeq" id="XP_013900260.1">
    <property type="nucleotide sequence ID" value="XM_014044806.1"/>
</dbReference>
<feature type="compositionally biased region" description="Low complexity" evidence="1">
    <location>
        <begin position="150"/>
        <end position="162"/>
    </location>
</feature>
<accession>A0A0D2N5L5</accession>
<name>A0A0D2N5L5_9CHLO</name>
<feature type="region of interest" description="Disordered" evidence="1">
    <location>
        <begin position="87"/>
        <end position="188"/>
    </location>
</feature>
<evidence type="ECO:0000313" key="3">
    <source>
        <dbReference type="Proteomes" id="UP000054498"/>
    </source>
</evidence>
<dbReference type="STRING" id="145388.A0A0D2N5L5"/>